<dbReference type="AlphaFoldDB" id="A0A9D1QD65"/>
<dbReference type="InterPro" id="IPR039420">
    <property type="entry name" value="WalR-like"/>
</dbReference>
<gene>
    <name evidence="6" type="ORF">H9888_05960</name>
</gene>
<proteinExistence type="predicted"/>
<dbReference type="InterPro" id="IPR001789">
    <property type="entry name" value="Sig_transdc_resp-reg_receiver"/>
</dbReference>
<dbReference type="PANTHER" id="PTHR43214">
    <property type="entry name" value="TWO-COMPONENT RESPONSE REGULATOR"/>
    <property type="match status" value="1"/>
</dbReference>
<evidence type="ECO:0000313" key="6">
    <source>
        <dbReference type="EMBL" id="HIW11032.1"/>
    </source>
</evidence>
<accession>A0A9D1QD65</accession>
<dbReference type="SUPFAM" id="SSF46894">
    <property type="entry name" value="C-terminal effector domain of the bipartite response regulators"/>
    <property type="match status" value="1"/>
</dbReference>
<feature type="domain" description="Response regulatory" evidence="5">
    <location>
        <begin position="8"/>
        <end position="126"/>
    </location>
</feature>
<dbReference type="GO" id="GO:0000160">
    <property type="term" value="P:phosphorelay signal transduction system"/>
    <property type="evidence" value="ECO:0007669"/>
    <property type="project" value="InterPro"/>
</dbReference>
<dbReference type="PROSITE" id="PS50043">
    <property type="entry name" value="HTH_LUXR_2"/>
    <property type="match status" value="1"/>
</dbReference>
<dbReference type="Pfam" id="PF00196">
    <property type="entry name" value="GerE"/>
    <property type="match status" value="1"/>
</dbReference>
<feature type="modified residue" description="4-aspartylphosphate" evidence="3">
    <location>
        <position position="61"/>
    </location>
</feature>
<protein>
    <submittedName>
        <fullName evidence="6">Response regulator transcription factor</fullName>
    </submittedName>
</protein>
<dbReference type="Pfam" id="PF00072">
    <property type="entry name" value="Response_reg"/>
    <property type="match status" value="1"/>
</dbReference>
<dbReference type="CDD" id="cd06170">
    <property type="entry name" value="LuxR_C_like"/>
    <property type="match status" value="1"/>
</dbReference>
<evidence type="ECO:0000259" key="5">
    <source>
        <dbReference type="PROSITE" id="PS50110"/>
    </source>
</evidence>
<dbReference type="InterPro" id="IPR000792">
    <property type="entry name" value="Tscrpt_reg_LuxR_C"/>
</dbReference>
<dbReference type="SMART" id="SM00421">
    <property type="entry name" value="HTH_LUXR"/>
    <property type="match status" value="1"/>
</dbReference>
<evidence type="ECO:0000256" key="2">
    <source>
        <dbReference type="ARBA" id="ARBA00023125"/>
    </source>
</evidence>
<dbReference type="SMART" id="SM00448">
    <property type="entry name" value="REC"/>
    <property type="match status" value="1"/>
</dbReference>
<dbReference type="Proteomes" id="UP000823926">
    <property type="component" value="Unassembled WGS sequence"/>
</dbReference>
<dbReference type="SUPFAM" id="SSF52172">
    <property type="entry name" value="CheY-like"/>
    <property type="match status" value="1"/>
</dbReference>
<keyword evidence="1 3" id="KW-0597">Phosphoprotein</keyword>
<dbReference type="EMBL" id="DXHL01000028">
    <property type="protein sequence ID" value="HIW11032.1"/>
    <property type="molecule type" value="Genomic_DNA"/>
</dbReference>
<dbReference type="CDD" id="cd17535">
    <property type="entry name" value="REC_NarL-like"/>
    <property type="match status" value="1"/>
</dbReference>
<dbReference type="PROSITE" id="PS50110">
    <property type="entry name" value="RESPONSE_REGULATORY"/>
    <property type="match status" value="1"/>
</dbReference>
<feature type="domain" description="HTH luxR-type" evidence="4">
    <location>
        <begin position="162"/>
        <end position="227"/>
    </location>
</feature>
<dbReference type="InterPro" id="IPR011006">
    <property type="entry name" value="CheY-like_superfamily"/>
</dbReference>
<organism evidence="6 7">
    <name type="scientific">Candidatus Rikenella faecigallinarum</name>
    <dbReference type="NCBI Taxonomy" id="2838745"/>
    <lineage>
        <taxon>Bacteria</taxon>
        <taxon>Pseudomonadati</taxon>
        <taxon>Bacteroidota</taxon>
        <taxon>Bacteroidia</taxon>
        <taxon>Bacteroidales</taxon>
        <taxon>Rikenellaceae</taxon>
        <taxon>Rikenella</taxon>
    </lineage>
</organism>
<reference evidence="6" key="1">
    <citation type="journal article" date="2021" name="PeerJ">
        <title>Extensive microbial diversity within the chicken gut microbiome revealed by metagenomics and culture.</title>
        <authorList>
            <person name="Gilroy R."/>
            <person name="Ravi A."/>
            <person name="Getino M."/>
            <person name="Pursley I."/>
            <person name="Horton D.L."/>
            <person name="Alikhan N.F."/>
            <person name="Baker D."/>
            <person name="Gharbi K."/>
            <person name="Hall N."/>
            <person name="Watson M."/>
            <person name="Adriaenssens E.M."/>
            <person name="Foster-Nyarko E."/>
            <person name="Jarju S."/>
            <person name="Secka A."/>
            <person name="Antonio M."/>
            <person name="Oren A."/>
            <person name="Chaudhuri R.R."/>
            <person name="La Ragione R."/>
            <person name="Hildebrand F."/>
            <person name="Pallen M.J."/>
        </authorList>
    </citation>
    <scope>NUCLEOTIDE SEQUENCE</scope>
    <source>
        <strain evidence="6">ChiBcec15-1070</strain>
    </source>
</reference>
<reference evidence="6" key="2">
    <citation type="submission" date="2021-04" db="EMBL/GenBank/DDBJ databases">
        <authorList>
            <person name="Gilroy R."/>
        </authorList>
    </citation>
    <scope>NUCLEOTIDE SEQUENCE</scope>
    <source>
        <strain evidence="6">ChiBcec15-1070</strain>
    </source>
</reference>
<comment type="caution">
    <text evidence="6">The sequence shown here is derived from an EMBL/GenBank/DDBJ whole genome shotgun (WGS) entry which is preliminary data.</text>
</comment>
<dbReference type="GO" id="GO:0006355">
    <property type="term" value="P:regulation of DNA-templated transcription"/>
    <property type="evidence" value="ECO:0007669"/>
    <property type="project" value="InterPro"/>
</dbReference>
<dbReference type="Gene3D" id="3.40.50.2300">
    <property type="match status" value="1"/>
</dbReference>
<dbReference type="PANTHER" id="PTHR43214:SF43">
    <property type="entry name" value="TWO-COMPONENT RESPONSE REGULATOR"/>
    <property type="match status" value="1"/>
</dbReference>
<dbReference type="PROSITE" id="PS00622">
    <property type="entry name" value="HTH_LUXR_1"/>
    <property type="match status" value="1"/>
</dbReference>
<sequence>MTETSKNTVLLVDDHALFRNGLKLLLNSHPKFRVWGEAATGIEMLTLLKEAETLPDVVLLDISMPEMNGIDAAAAALSLYPDLRIITLSMYGEEDYYFQMVSQGVKGFLLKNSDISEVYAALEAVLEGGSYFSQELLFNLVSNLRSSSAAAEGDAERDDETGENDESLLSDREKEILLLICKGFTNNEIADTLYISKRTVDKHRANILEKTNCKNTANLVVYAIKNGLVEI</sequence>
<name>A0A9D1QD65_9BACT</name>
<dbReference type="InterPro" id="IPR016032">
    <property type="entry name" value="Sig_transdc_resp-reg_C-effctor"/>
</dbReference>
<dbReference type="GO" id="GO:0003677">
    <property type="term" value="F:DNA binding"/>
    <property type="evidence" value="ECO:0007669"/>
    <property type="project" value="UniProtKB-KW"/>
</dbReference>
<evidence type="ECO:0000256" key="1">
    <source>
        <dbReference type="ARBA" id="ARBA00022553"/>
    </source>
</evidence>
<dbReference type="PRINTS" id="PR00038">
    <property type="entry name" value="HTHLUXR"/>
</dbReference>
<evidence type="ECO:0000259" key="4">
    <source>
        <dbReference type="PROSITE" id="PS50043"/>
    </source>
</evidence>
<keyword evidence="2" id="KW-0238">DNA-binding</keyword>
<dbReference type="InterPro" id="IPR058245">
    <property type="entry name" value="NreC/VraR/RcsB-like_REC"/>
</dbReference>
<evidence type="ECO:0000256" key="3">
    <source>
        <dbReference type="PROSITE-ProRule" id="PRU00169"/>
    </source>
</evidence>
<evidence type="ECO:0000313" key="7">
    <source>
        <dbReference type="Proteomes" id="UP000823926"/>
    </source>
</evidence>